<dbReference type="InterPro" id="IPR000653">
    <property type="entry name" value="DegT/StrS_aminotransferase"/>
</dbReference>
<name>A0A3B0SKY1_9ZZZZ</name>
<organism evidence="1">
    <name type="scientific">hydrothermal vent metagenome</name>
    <dbReference type="NCBI Taxonomy" id="652676"/>
    <lineage>
        <taxon>unclassified sequences</taxon>
        <taxon>metagenomes</taxon>
        <taxon>ecological metagenomes</taxon>
    </lineage>
</organism>
<evidence type="ECO:0000313" key="1">
    <source>
        <dbReference type="EMBL" id="VAW06911.1"/>
    </source>
</evidence>
<dbReference type="Gene3D" id="3.90.1150.10">
    <property type="entry name" value="Aspartate Aminotransferase, domain 1"/>
    <property type="match status" value="1"/>
</dbReference>
<keyword evidence="1" id="KW-0032">Aminotransferase</keyword>
<protein>
    <submittedName>
        <fullName evidence="1">dTDP-4-amino-4,6-dideoxygalactose transaminase</fullName>
        <ecNumber evidence="1">2.6.1.59</ecNumber>
    </submittedName>
</protein>
<sequence>VAEVGPGDEVIVPSYTFAATASAFLRTGADIVFCEIDPSTMNIDIEDVQRRITPRTRVIVPVHYGGIGADMDGLSRLIEGTDIILIEDAAQGLESRIGTRWLGTIAPMGTISFHETKNLHAGLCGALFLNDASLFGRAEDMWERGTNRTKMLRGVVDKYTWVEPGSSFYPSELQAAFLFAQLEHIDQSHSERQPLYEAYDRRLRPSSDLLPFSVPEVPLDRTLNAHSYFITADTYDTAERIREGLHGRGVSAYIGYVPLHSSPMGRRLGYSADDLPVTEEAARRVLRMPLHNSMTVEDVEFVADAIEDILT</sequence>
<dbReference type="GO" id="GO:0030170">
    <property type="term" value="F:pyridoxal phosphate binding"/>
    <property type="evidence" value="ECO:0007669"/>
    <property type="project" value="TreeGrafter"/>
</dbReference>
<dbReference type="InterPro" id="IPR015422">
    <property type="entry name" value="PyrdxlP-dep_Trfase_small"/>
</dbReference>
<dbReference type="CDD" id="cd00616">
    <property type="entry name" value="AHBA_syn"/>
    <property type="match status" value="1"/>
</dbReference>
<dbReference type="GO" id="GO:0000271">
    <property type="term" value="P:polysaccharide biosynthetic process"/>
    <property type="evidence" value="ECO:0007669"/>
    <property type="project" value="TreeGrafter"/>
</dbReference>
<dbReference type="PANTHER" id="PTHR30244:SF34">
    <property type="entry name" value="DTDP-4-AMINO-4,6-DIDEOXYGALACTOSE TRANSAMINASE"/>
    <property type="match status" value="1"/>
</dbReference>
<accession>A0A3B0SKY1</accession>
<proteinExistence type="predicted"/>
<feature type="non-terminal residue" evidence="1">
    <location>
        <position position="1"/>
    </location>
</feature>
<dbReference type="EC" id="2.6.1.59" evidence="1"/>
<dbReference type="Pfam" id="PF01041">
    <property type="entry name" value="DegT_DnrJ_EryC1"/>
    <property type="match status" value="1"/>
</dbReference>
<reference evidence="1" key="1">
    <citation type="submission" date="2018-06" db="EMBL/GenBank/DDBJ databases">
        <authorList>
            <person name="Zhirakovskaya E."/>
        </authorList>
    </citation>
    <scope>NUCLEOTIDE SEQUENCE</scope>
</reference>
<dbReference type="GO" id="GO:0019180">
    <property type="term" value="F:dTDP-4-amino-4,6-dideoxygalactose transaminase activity"/>
    <property type="evidence" value="ECO:0007669"/>
    <property type="project" value="UniProtKB-EC"/>
</dbReference>
<keyword evidence="1" id="KW-0808">Transferase</keyword>
<dbReference type="InterPro" id="IPR015421">
    <property type="entry name" value="PyrdxlP-dep_Trfase_major"/>
</dbReference>
<dbReference type="SUPFAM" id="SSF53383">
    <property type="entry name" value="PLP-dependent transferases"/>
    <property type="match status" value="1"/>
</dbReference>
<dbReference type="InterPro" id="IPR015424">
    <property type="entry name" value="PyrdxlP-dep_Trfase"/>
</dbReference>
<gene>
    <name evidence="1" type="ORF">MNBD_ACTINO02-29</name>
</gene>
<dbReference type="PANTHER" id="PTHR30244">
    <property type="entry name" value="TRANSAMINASE"/>
    <property type="match status" value="1"/>
</dbReference>
<dbReference type="AlphaFoldDB" id="A0A3B0SKY1"/>
<dbReference type="EMBL" id="UOEK01000374">
    <property type="protein sequence ID" value="VAW06911.1"/>
    <property type="molecule type" value="Genomic_DNA"/>
</dbReference>
<dbReference type="Gene3D" id="3.40.640.10">
    <property type="entry name" value="Type I PLP-dependent aspartate aminotransferase-like (Major domain)"/>
    <property type="match status" value="1"/>
</dbReference>